<gene>
    <name evidence="3" type="ORF">ACJRO7_020662</name>
</gene>
<keyword evidence="2" id="KW-0812">Transmembrane</keyword>
<organism evidence="3 4">
    <name type="scientific">Eucalyptus globulus</name>
    <name type="common">Tasmanian blue gum</name>
    <dbReference type="NCBI Taxonomy" id="34317"/>
    <lineage>
        <taxon>Eukaryota</taxon>
        <taxon>Viridiplantae</taxon>
        <taxon>Streptophyta</taxon>
        <taxon>Embryophyta</taxon>
        <taxon>Tracheophyta</taxon>
        <taxon>Spermatophyta</taxon>
        <taxon>Magnoliopsida</taxon>
        <taxon>eudicotyledons</taxon>
        <taxon>Gunneridae</taxon>
        <taxon>Pentapetalae</taxon>
        <taxon>rosids</taxon>
        <taxon>malvids</taxon>
        <taxon>Myrtales</taxon>
        <taxon>Myrtaceae</taxon>
        <taxon>Myrtoideae</taxon>
        <taxon>Eucalypteae</taxon>
        <taxon>Eucalyptus</taxon>
    </lineage>
</organism>
<dbReference type="AlphaFoldDB" id="A0ABD3KTX6"/>
<sequence length="97" mass="10438">MGYVVIVSLPSVIFLVILCCLCYRVGKRRGKEEGHVVAAQELAPANGIPMPPSVPGYPPPPLPPAGYPPRPPQNFPSPSPQNPTAPHIKQQHGTSYY</sequence>
<protein>
    <submittedName>
        <fullName evidence="3">Uncharacterized protein</fullName>
    </submittedName>
</protein>
<keyword evidence="2" id="KW-1133">Transmembrane helix</keyword>
<evidence type="ECO:0000313" key="3">
    <source>
        <dbReference type="EMBL" id="KAL3739290.1"/>
    </source>
</evidence>
<dbReference type="EMBL" id="JBJKBG010000005">
    <property type="protein sequence ID" value="KAL3739290.1"/>
    <property type="molecule type" value="Genomic_DNA"/>
</dbReference>
<dbReference type="Proteomes" id="UP001634007">
    <property type="component" value="Unassembled WGS sequence"/>
</dbReference>
<reference evidence="3 4" key="1">
    <citation type="submission" date="2024-11" db="EMBL/GenBank/DDBJ databases">
        <title>Chromosome-level genome assembly of Eucalyptus globulus Labill. provides insights into its genome evolution.</title>
        <authorList>
            <person name="Li X."/>
        </authorList>
    </citation>
    <scope>NUCLEOTIDE SEQUENCE [LARGE SCALE GENOMIC DNA]</scope>
    <source>
        <strain evidence="3">CL2024</strain>
        <tissue evidence="3">Fresh tender leaves</tissue>
    </source>
</reference>
<evidence type="ECO:0000256" key="2">
    <source>
        <dbReference type="SAM" id="Phobius"/>
    </source>
</evidence>
<proteinExistence type="predicted"/>
<accession>A0ABD3KTX6</accession>
<evidence type="ECO:0000313" key="4">
    <source>
        <dbReference type="Proteomes" id="UP001634007"/>
    </source>
</evidence>
<name>A0ABD3KTX6_EUCGL</name>
<keyword evidence="4" id="KW-1185">Reference proteome</keyword>
<comment type="caution">
    <text evidence="3">The sequence shown here is derived from an EMBL/GenBank/DDBJ whole genome shotgun (WGS) entry which is preliminary data.</text>
</comment>
<feature type="compositionally biased region" description="Pro residues" evidence="1">
    <location>
        <begin position="49"/>
        <end position="83"/>
    </location>
</feature>
<evidence type="ECO:0000256" key="1">
    <source>
        <dbReference type="SAM" id="MobiDB-lite"/>
    </source>
</evidence>
<feature type="transmembrane region" description="Helical" evidence="2">
    <location>
        <begin position="6"/>
        <end position="25"/>
    </location>
</feature>
<keyword evidence="2" id="KW-0472">Membrane</keyword>
<feature type="region of interest" description="Disordered" evidence="1">
    <location>
        <begin position="45"/>
        <end position="97"/>
    </location>
</feature>